<dbReference type="FunFam" id="1.10.510.10:FF:000667">
    <property type="entry name" value="Tyrosine-protein kinase receptor"/>
    <property type="match status" value="1"/>
</dbReference>
<keyword evidence="7" id="KW-0547">Nucleotide-binding</keyword>
<dbReference type="InterPro" id="IPR008266">
    <property type="entry name" value="Tyr_kinase_AS"/>
</dbReference>
<keyword evidence="12" id="KW-0829">Tyrosine-protein kinase</keyword>
<dbReference type="InterPro" id="IPR011009">
    <property type="entry name" value="Kinase-like_dom_sf"/>
</dbReference>
<keyword evidence="6" id="KW-0677">Repeat</keyword>
<dbReference type="PROSITE" id="PS00239">
    <property type="entry name" value="RECEPTOR_TYR_KIN_II"/>
    <property type="match status" value="1"/>
</dbReference>
<evidence type="ECO:0000313" key="16">
    <source>
        <dbReference type="EMBL" id="KOF76596.1"/>
    </source>
</evidence>
<sequence>MMMMMMMMIPYTHQEYDGRKPLTLHQTLCMAVEVADGMAYLADKKYVHRDLAARNCMVSLDSVVKIGDFGMTRDIYETDYYRKGGNALLPVRWMAPESLKDGIYTSLSDVCYSLMLMCWQYKPKQRPSFKDIIKALEPEQFPEFQNVSYYNSEENRHHMEEEAMAKKMRGEDEEQYKPLYKNISTSKDLYTELHSDMSQSSTAEALELQVIPSEADPLASTSGQLSMSGIGGSGEVSCGLRRSSSSLSANLPEEESNKNGNSRISHKNGIANGHIQSQMTRTPVC</sequence>
<evidence type="ECO:0000256" key="2">
    <source>
        <dbReference type="ARBA" id="ARBA00011902"/>
    </source>
</evidence>
<feature type="compositionally biased region" description="Polar residues" evidence="14">
    <location>
        <begin position="274"/>
        <end position="285"/>
    </location>
</feature>
<evidence type="ECO:0000256" key="6">
    <source>
        <dbReference type="ARBA" id="ARBA00022737"/>
    </source>
</evidence>
<feature type="domain" description="Protein kinase" evidence="15">
    <location>
        <begin position="1"/>
        <end position="197"/>
    </location>
</feature>
<dbReference type="EC" id="2.7.10.1" evidence="2"/>
<keyword evidence="3" id="KW-0808">Transferase</keyword>
<dbReference type="GO" id="GO:0007169">
    <property type="term" value="P:cell surface receptor protein tyrosine kinase signaling pathway"/>
    <property type="evidence" value="ECO:0007669"/>
    <property type="project" value="InterPro"/>
</dbReference>
<proteinExistence type="predicted"/>
<feature type="region of interest" description="Disordered" evidence="14">
    <location>
        <begin position="215"/>
        <end position="285"/>
    </location>
</feature>
<evidence type="ECO:0000256" key="8">
    <source>
        <dbReference type="ARBA" id="ARBA00022777"/>
    </source>
</evidence>
<dbReference type="InterPro" id="IPR001245">
    <property type="entry name" value="Ser-Thr/Tyr_kinase_cat_dom"/>
</dbReference>
<name>A0A0L8GHW9_OCTBM</name>
<keyword evidence="5" id="KW-0732">Signal</keyword>
<dbReference type="Gene3D" id="1.10.510.10">
    <property type="entry name" value="Transferase(Phosphotransferase) domain 1"/>
    <property type="match status" value="2"/>
</dbReference>
<accession>A0A0L8GHW9</accession>
<evidence type="ECO:0000256" key="3">
    <source>
        <dbReference type="ARBA" id="ARBA00022679"/>
    </source>
</evidence>
<evidence type="ECO:0000256" key="5">
    <source>
        <dbReference type="ARBA" id="ARBA00022729"/>
    </source>
</evidence>
<evidence type="ECO:0000256" key="7">
    <source>
        <dbReference type="ARBA" id="ARBA00022741"/>
    </source>
</evidence>
<organism evidence="16">
    <name type="scientific">Octopus bimaculoides</name>
    <name type="common">California two-spotted octopus</name>
    <dbReference type="NCBI Taxonomy" id="37653"/>
    <lineage>
        <taxon>Eukaryota</taxon>
        <taxon>Metazoa</taxon>
        <taxon>Spiralia</taxon>
        <taxon>Lophotrochozoa</taxon>
        <taxon>Mollusca</taxon>
        <taxon>Cephalopoda</taxon>
        <taxon>Coleoidea</taxon>
        <taxon>Octopodiformes</taxon>
        <taxon>Octopoda</taxon>
        <taxon>Incirrata</taxon>
        <taxon>Octopodidae</taxon>
        <taxon>Octopus</taxon>
    </lineage>
</organism>
<dbReference type="GO" id="GO:0005524">
    <property type="term" value="F:ATP binding"/>
    <property type="evidence" value="ECO:0007669"/>
    <property type="project" value="UniProtKB-KW"/>
</dbReference>
<protein>
    <recommendedName>
        <fullName evidence="2">receptor protein-tyrosine kinase</fullName>
        <ecNumber evidence="2">2.7.10.1</ecNumber>
    </recommendedName>
</protein>
<evidence type="ECO:0000256" key="14">
    <source>
        <dbReference type="SAM" id="MobiDB-lite"/>
    </source>
</evidence>
<dbReference type="PROSITE" id="PS00109">
    <property type="entry name" value="PROTEIN_KINASE_TYR"/>
    <property type="match status" value="1"/>
</dbReference>
<reference evidence="16" key="1">
    <citation type="submission" date="2015-07" db="EMBL/GenBank/DDBJ databases">
        <title>MeaNS - Measles Nucleotide Surveillance Program.</title>
        <authorList>
            <person name="Tran T."/>
            <person name="Druce J."/>
        </authorList>
    </citation>
    <scope>NUCLEOTIDE SEQUENCE</scope>
    <source>
        <strain evidence="16">UCB-OBI-ISO-001</strain>
        <tissue evidence="16">Gonad</tissue>
    </source>
</reference>
<gene>
    <name evidence="16" type="ORF">OCBIM_22033157mg</name>
</gene>
<dbReference type="GO" id="GO:0005886">
    <property type="term" value="C:plasma membrane"/>
    <property type="evidence" value="ECO:0007669"/>
    <property type="project" value="TreeGrafter"/>
</dbReference>
<dbReference type="InterPro" id="IPR050122">
    <property type="entry name" value="RTK"/>
</dbReference>
<keyword evidence="10" id="KW-1133">Transmembrane helix</keyword>
<evidence type="ECO:0000256" key="11">
    <source>
        <dbReference type="ARBA" id="ARBA00023136"/>
    </source>
</evidence>
<evidence type="ECO:0000256" key="4">
    <source>
        <dbReference type="ARBA" id="ARBA00022692"/>
    </source>
</evidence>
<comment type="catalytic activity">
    <reaction evidence="13">
        <text>L-tyrosyl-[protein] + ATP = O-phospho-L-tyrosyl-[protein] + ADP + H(+)</text>
        <dbReference type="Rhea" id="RHEA:10596"/>
        <dbReference type="Rhea" id="RHEA-COMP:10136"/>
        <dbReference type="Rhea" id="RHEA-COMP:20101"/>
        <dbReference type="ChEBI" id="CHEBI:15378"/>
        <dbReference type="ChEBI" id="CHEBI:30616"/>
        <dbReference type="ChEBI" id="CHEBI:46858"/>
        <dbReference type="ChEBI" id="CHEBI:61978"/>
        <dbReference type="ChEBI" id="CHEBI:456216"/>
        <dbReference type="EC" id="2.7.10.1"/>
    </reaction>
</comment>
<evidence type="ECO:0000256" key="13">
    <source>
        <dbReference type="ARBA" id="ARBA00051243"/>
    </source>
</evidence>
<comment type="subcellular location">
    <subcellularLocation>
        <location evidence="1">Membrane</location>
        <topology evidence="1">Single-pass type I membrane protein</topology>
    </subcellularLocation>
</comment>
<evidence type="ECO:0000259" key="15">
    <source>
        <dbReference type="PROSITE" id="PS50011"/>
    </source>
</evidence>
<evidence type="ECO:0000256" key="9">
    <source>
        <dbReference type="ARBA" id="ARBA00022840"/>
    </source>
</evidence>
<dbReference type="SMART" id="SM00219">
    <property type="entry name" value="TyrKc"/>
    <property type="match status" value="1"/>
</dbReference>
<evidence type="ECO:0000256" key="12">
    <source>
        <dbReference type="ARBA" id="ARBA00023137"/>
    </source>
</evidence>
<dbReference type="AlphaFoldDB" id="A0A0L8GHW9"/>
<evidence type="ECO:0000256" key="10">
    <source>
        <dbReference type="ARBA" id="ARBA00022989"/>
    </source>
</evidence>
<dbReference type="EMBL" id="KQ421737">
    <property type="protein sequence ID" value="KOF76596.1"/>
    <property type="molecule type" value="Genomic_DNA"/>
</dbReference>
<keyword evidence="9" id="KW-0067">ATP-binding</keyword>
<dbReference type="PANTHER" id="PTHR24416:SF525">
    <property type="entry name" value="INSULIN-LIKE RECEPTOR"/>
    <property type="match status" value="1"/>
</dbReference>
<keyword evidence="8" id="KW-0418">Kinase</keyword>
<dbReference type="SUPFAM" id="SSF56112">
    <property type="entry name" value="Protein kinase-like (PK-like)"/>
    <property type="match status" value="1"/>
</dbReference>
<dbReference type="PANTHER" id="PTHR24416">
    <property type="entry name" value="TYROSINE-PROTEIN KINASE RECEPTOR"/>
    <property type="match status" value="1"/>
</dbReference>
<dbReference type="Pfam" id="PF07714">
    <property type="entry name" value="PK_Tyr_Ser-Thr"/>
    <property type="match status" value="1"/>
</dbReference>
<dbReference type="GO" id="GO:0004714">
    <property type="term" value="F:transmembrane receptor protein tyrosine kinase activity"/>
    <property type="evidence" value="ECO:0007669"/>
    <property type="project" value="UniProtKB-EC"/>
</dbReference>
<dbReference type="OrthoDB" id="5809444at2759"/>
<dbReference type="InterPro" id="IPR000719">
    <property type="entry name" value="Prot_kinase_dom"/>
</dbReference>
<keyword evidence="4" id="KW-0812">Transmembrane</keyword>
<dbReference type="InterPro" id="IPR020635">
    <property type="entry name" value="Tyr_kinase_cat_dom"/>
</dbReference>
<dbReference type="PRINTS" id="PR00109">
    <property type="entry name" value="TYRKINASE"/>
</dbReference>
<evidence type="ECO:0000256" key="1">
    <source>
        <dbReference type="ARBA" id="ARBA00004479"/>
    </source>
</evidence>
<keyword evidence="11" id="KW-0472">Membrane</keyword>
<dbReference type="InterPro" id="IPR002011">
    <property type="entry name" value="Tyr_kinase_rcpt_2_CS"/>
</dbReference>
<dbReference type="GO" id="GO:0043235">
    <property type="term" value="C:receptor complex"/>
    <property type="evidence" value="ECO:0007669"/>
    <property type="project" value="TreeGrafter"/>
</dbReference>
<dbReference type="PROSITE" id="PS50011">
    <property type="entry name" value="PROTEIN_KINASE_DOM"/>
    <property type="match status" value="1"/>
</dbReference>